<name>A0A834H5E6_RHOSS</name>
<gene>
    <name evidence="1" type="ORF">RHSIM_Rhsim04G0090200</name>
</gene>
<comment type="caution">
    <text evidence="1">The sequence shown here is derived from an EMBL/GenBank/DDBJ whole genome shotgun (WGS) entry which is preliminary data.</text>
</comment>
<sequence>MCKVVVMVECKSKISNKAMLIAHFDGVVNEKGHVLIVSHAPALRKEDIVEMNIRKVGDETVWPAVCVAKDLKRDLALLKVEVNEGDEFCILSQEEWILLGKKIFCLSQLSGMPFSFGCGEVPYPHLASGEKGKSFQNRTVNDVKFMWDDGGLRKHLMMINKSSILKRPVDMIPKGTPICGIEGEVIDVFALSISKVSFAITFEGGESLPY</sequence>
<dbReference type="OrthoDB" id="10455744at2759"/>
<dbReference type="AlphaFoldDB" id="A0A834H5E6"/>
<accession>A0A834H5E6</accession>
<evidence type="ECO:0000313" key="1">
    <source>
        <dbReference type="EMBL" id="KAF7146597.1"/>
    </source>
</evidence>
<protein>
    <submittedName>
        <fullName evidence="1">Uncharacterized protein</fullName>
    </submittedName>
</protein>
<keyword evidence="2" id="KW-1185">Reference proteome</keyword>
<proteinExistence type="predicted"/>
<organism evidence="1 2">
    <name type="scientific">Rhododendron simsii</name>
    <name type="common">Sims's rhododendron</name>
    <dbReference type="NCBI Taxonomy" id="118357"/>
    <lineage>
        <taxon>Eukaryota</taxon>
        <taxon>Viridiplantae</taxon>
        <taxon>Streptophyta</taxon>
        <taxon>Embryophyta</taxon>
        <taxon>Tracheophyta</taxon>
        <taxon>Spermatophyta</taxon>
        <taxon>Magnoliopsida</taxon>
        <taxon>eudicotyledons</taxon>
        <taxon>Gunneridae</taxon>
        <taxon>Pentapetalae</taxon>
        <taxon>asterids</taxon>
        <taxon>Ericales</taxon>
        <taxon>Ericaceae</taxon>
        <taxon>Ericoideae</taxon>
        <taxon>Rhodoreae</taxon>
        <taxon>Rhododendron</taxon>
    </lineage>
</organism>
<dbReference type="EMBL" id="WJXA01000004">
    <property type="protein sequence ID" value="KAF7146597.1"/>
    <property type="molecule type" value="Genomic_DNA"/>
</dbReference>
<evidence type="ECO:0000313" key="2">
    <source>
        <dbReference type="Proteomes" id="UP000626092"/>
    </source>
</evidence>
<reference evidence="1" key="1">
    <citation type="submission" date="2019-11" db="EMBL/GenBank/DDBJ databases">
        <authorList>
            <person name="Liu Y."/>
            <person name="Hou J."/>
            <person name="Li T.-Q."/>
            <person name="Guan C.-H."/>
            <person name="Wu X."/>
            <person name="Wu H.-Z."/>
            <person name="Ling F."/>
            <person name="Zhang R."/>
            <person name="Shi X.-G."/>
            <person name="Ren J.-P."/>
            <person name="Chen E.-F."/>
            <person name="Sun J.-M."/>
        </authorList>
    </citation>
    <scope>NUCLEOTIDE SEQUENCE</scope>
    <source>
        <strain evidence="1">Adult_tree_wgs_1</strain>
        <tissue evidence="1">Leaves</tissue>
    </source>
</reference>
<dbReference type="Proteomes" id="UP000626092">
    <property type="component" value="Unassembled WGS sequence"/>
</dbReference>